<proteinExistence type="predicted"/>
<keyword evidence="2" id="KW-0732">Signal</keyword>
<dbReference type="Proteomes" id="UP001229421">
    <property type="component" value="Unassembled WGS sequence"/>
</dbReference>
<dbReference type="AlphaFoldDB" id="A0AAD8NX53"/>
<dbReference type="PANTHER" id="PTHR37389">
    <property type="entry name" value="NODULIN-24"/>
    <property type="match status" value="1"/>
</dbReference>
<gene>
    <name evidence="3" type="ORF">QVD17_19290</name>
</gene>
<evidence type="ECO:0000256" key="2">
    <source>
        <dbReference type="SAM" id="SignalP"/>
    </source>
</evidence>
<feature type="signal peptide" evidence="2">
    <location>
        <begin position="1"/>
        <end position="21"/>
    </location>
</feature>
<comment type="caution">
    <text evidence="3">The sequence shown here is derived from an EMBL/GenBank/DDBJ whole genome shotgun (WGS) entry which is preliminary data.</text>
</comment>
<dbReference type="PANTHER" id="PTHR37389:SF41">
    <property type="entry name" value="GLYCINE-RICH PROTEIN 3 SHORT ISOFORM-LIKE"/>
    <property type="match status" value="1"/>
</dbReference>
<dbReference type="InterPro" id="IPR010800">
    <property type="entry name" value="GRP"/>
</dbReference>
<sequence>MKINACLVFALLLLLVTYTLADETLQHEAATQKAEGARDKVEPTYNGGGGGGGRRGGGGGHWGGGGQYGCHHGCCYKGPYGCKSCCSSAEEAKAYAEKQAHP</sequence>
<evidence type="ECO:0000313" key="4">
    <source>
        <dbReference type="Proteomes" id="UP001229421"/>
    </source>
</evidence>
<organism evidence="3 4">
    <name type="scientific">Tagetes erecta</name>
    <name type="common">African marigold</name>
    <dbReference type="NCBI Taxonomy" id="13708"/>
    <lineage>
        <taxon>Eukaryota</taxon>
        <taxon>Viridiplantae</taxon>
        <taxon>Streptophyta</taxon>
        <taxon>Embryophyta</taxon>
        <taxon>Tracheophyta</taxon>
        <taxon>Spermatophyta</taxon>
        <taxon>Magnoliopsida</taxon>
        <taxon>eudicotyledons</taxon>
        <taxon>Gunneridae</taxon>
        <taxon>Pentapetalae</taxon>
        <taxon>asterids</taxon>
        <taxon>campanulids</taxon>
        <taxon>Asterales</taxon>
        <taxon>Asteraceae</taxon>
        <taxon>Asteroideae</taxon>
        <taxon>Heliantheae alliance</taxon>
        <taxon>Tageteae</taxon>
        <taxon>Tagetes</taxon>
    </lineage>
</organism>
<keyword evidence="4" id="KW-1185">Reference proteome</keyword>
<protein>
    <submittedName>
        <fullName evidence="3">Uncharacterized protein</fullName>
    </submittedName>
</protein>
<name>A0AAD8NX53_TARER</name>
<evidence type="ECO:0000313" key="3">
    <source>
        <dbReference type="EMBL" id="KAK1423979.1"/>
    </source>
</evidence>
<dbReference type="EMBL" id="JAUHHV010000005">
    <property type="protein sequence ID" value="KAK1423979.1"/>
    <property type="molecule type" value="Genomic_DNA"/>
</dbReference>
<feature type="compositionally biased region" description="Gly residues" evidence="1">
    <location>
        <begin position="46"/>
        <end position="56"/>
    </location>
</feature>
<feature type="region of interest" description="Disordered" evidence="1">
    <location>
        <begin position="29"/>
        <end position="56"/>
    </location>
</feature>
<reference evidence="3" key="1">
    <citation type="journal article" date="2023" name="bioRxiv">
        <title>Improved chromosome-level genome assembly for marigold (Tagetes erecta).</title>
        <authorList>
            <person name="Jiang F."/>
            <person name="Yuan L."/>
            <person name="Wang S."/>
            <person name="Wang H."/>
            <person name="Xu D."/>
            <person name="Wang A."/>
            <person name="Fan W."/>
        </authorList>
    </citation>
    <scope>NUCLEOTIDE SEQUENCE</scope>
    <source>
        <strain evidence="3">WSJ</strain>
        <tissue evidence="3">Leaf</tissue>
    </source>
</reference>
<accession>A0AAD8NX53</accession>
<feature type="chain" id="PRO_5041963538" evidence="2">
    <location>
        <begin position="22"/>
        <end position="102"/>
    </location>
</feature>
<dbReference type="Pfam" id="PF07172">
    <property type="entry name" value="GRP"/>
    <property type="match status" value="1"/>
</dbReference>
<evidence type="ECO:0000256" key="1">
    <source>
        <dbReference type="SAM" id="MobiDB-lite"/>
    </source>
</evidence>